<dbReference type="Pfam" id="PF09724">
    <property type="entry name" value="Dcc1"/>
    <property type="match status" value="1"/>
</dbReference>
<reference evidence="4 5" key="1">
    <citation type="submission" date="2017-12" db="EMBL/GenBank/DDBJ databases">
        <title>Gene loss provides genomic basis for host adaptation in cereal stripe rust fungi.</title>
        <authorList>
            <person name="Xia C."/>
        </authorList>
    </citation>
    <scope>NUCLEOTIDE SEQUENCE [LARGE SCALE GENOMIC DNA]</scope>
    <source>
        <strain evidence="4 5">93TX-2</strain>
    </source>
</reference>
<evidence type="ECO:0000256" key="3">
    <source>
        <dbReference type="SAM" id="MobiDB-lite"/>
    </source>
</evidence>
<dbReference type="GO" id="GO:0000775">
    <property type="term" value="C:chromosome, centromeric region"/>
    <property type="evidence" value="ECO:0007669"/>
    <property type="project" value="TreeGrafter"/>
</dbReference>
<organism evidence="4 5">
    <name type="scientific">Puccinia striiformis</name>
    <dbReference type="NCBI Taxonomy" id="27350"/>
    <lineage>
        <taxon>Eukaryota</taxon>
        <taxon>Fungi</taxon>
        <taxon>Dikarya</taxon>
        <taxon>Basidiomycota</taxon>
        <taxon>Pucciniomycotina</taxon>
        <taxon>Pucciniomycetes</taxon>
        <taxon>Pucciniales</taxon>
        <taxon>Pucciniaceae</taxon>
        <taxon>Puccinia</taxon>
    </lineage>
</organism>
<name>A0A2S4WD80_9BASI</name>
<dbReference type="GO" id="GO:0006260">
    <property type="term" value="P:DNA replication"/>
    <property type="evidence" value="ECO:0007669"/>
    <property type="project" value="UniProtKB-KW"/>
</dbReference>
<dbReference type="GO" id="GO:0031390">
    <property type="term" value="C:Ctf18 RFC-like complex"/>
    <property type="evidence" value="ECO:0007669"/>
    <property type="project" value="InterPro"/>
</dbReference>
<keyword evidence="5" id="KW-1185">Reference proteome</keyword>
<gene>
    <name evidence="4" type="ORF">PSHT_04382</name>
</gene>
<sequence>MLPPDCTAAQSRCPLTLISSNSRRPATINEIFHSNIHPSDEDELVKTSYLLLDLPPELLDPVTKQLKGQDASNVDLQMELRGRDGDEVVLTTPGKTFQLRTVQNSNSVMICGTSVSDKDNDNLSLTVMKVVHETIELGDVTIFPGNRLERVKELLQPHLYTGETNEAQRLIEDSKCQDVPPPVTLSSLSEHVRASDSEIQDYLRQQIHVVDIGGYLRMISLGYLSTILSGLLKSLDELGIGHNEHFAIGPVIDIITSRLDIQPAALLQIFNKFFLDFKIHKPYDSFDPNQKARLKSQEVVNLIGLAQLLCIKPTKLESTHNLKDNRYIQKINFESFVATWKSKLPESFFEYCLIDNLSSHSILSNDQKSLIVIPIDKLSLEPKIRMSQLFEIQAKWKIDEIERFLLPVTGGGLKKKFDELVLKFCRKIKEPTIDPNSHSKQQNSKDSKGSETIWLTARNNW</sequence>
<proteinExistence type="inferred from homology"/>
<dbReference type="GO" id="GO:0000785">
    <property type="term" value="C:chromatin"/>
    <property type="evidence" value="ECO:0007669"/>
    <property type="project" value="TreeGrafter"/>
</dbReference>
<dbReference type="OrthoDB" id="276989at2759"/>
<reference evidence="5" key="2">
    <citation type="journal article" date="2018" name="BMC Genomics">
        <title>Genomic insights into host adaptation between the wheat stripe rust pathogen (Puccinia striiformis f. sp. tritici) and the barley stripe rust pathogen (Puccinia striiformis f. sp. hordei).</title>
        <authorList>
            <person name="Xia C."/>
            <person name="Wang M."/>
            <person name="Yin C."/>
            <person name="Cornejo O.E."/>
            <person name="Hulbert S.H."/>
            <person name="Chen X."/>
        </authorList>
    </citation>
    <scope>NUCLEOTIDE SEQUENCE [LARGE SCALE GENOMIC DNA]</scope>
    <source>
        <strain evidence="5">93TX-2</strain>
    </source>
</reference>
<dbReference type="GO" id="GO:0034088">
    <property type="term" value="P:maintenance of mitotic sister chromatid cohesion"/>
    <property type="evidence" value="ECO:0007669"/>
    <property type="project" value="TreeGrafter"/>
</dbReference>
<accession>A0A2S4WD80</accession>
<comment type="caution">
    <text evidence="4">The sequence shown here is derived from an EMBL/GenBank/DDBJ whole genome shotgun (WGS) entry which is preliminary data.</text>
</comment>
<dbReference type="VEuPathDB" id="FungiDB:PSTT_09081"/>
<protein>
    <recommendedName>
        <fullName evidence="6">Sister chromatid cohesion protein DCC1</fullName>
    </recommendedName>
</protein>
<dbReference type="VEuPathDB" id="FungiDB:PSHT_04382"/>
<dbReference type="AlphaFoldDB" id="A0A2S4WD80"/>
<dbReference type="Proteomes" id="UP000238274">
    <property type="component" value="Unassembled WGS sequence"/>
</dbReference>
<comment type="similarity">
    <text evidence="1">Belongs to the DCC1 family.</text>
</comment>
<dbReference type="EMBL" id="PKSM01000044">
    <property type="protein sequence ID" value="POW19692.1"/>
    <property type="molecule type" value="Genomic_DNA"/>
</dbReference>
<dbReference type="PANTHER" id="PTHR13395:SF6">
    <property type="entry name" value="SISTER CHROMATID COHESION PROTEIN DCC1"/>
    <property type="match status" value="1"/>
</dbReference>
<evidence type="ECO:0008006" key="6">
    <source>
        <dbReference type="Google" id="ProtNLM"/>
    </source>
</evidence>
<dbReference type="PANTHER" id="PTHR13395">
    <property type="entry name" value="SISTER CHROMATID COHESION PROTEIN DCC1-RELATED"/>
    <property type="match status" value="1"/>
</dbReference>
<evidence type="ECO:0000256" key="2">
    <source>
        <dbReference type="ARBA" id="ARBA00022705"/>
    </source>
</evidence>
<keyword evidence="2" id="KW-0235">DNA replication</keyword>
<reference evidence="5" key="3">
    <citation type="journal article" date="2018" name="Mol. Plant Microbe Interact.">
        <title>Genome sequence resources for the wheat stripe rust pathogen (Puccinia striiformis f. sp. tritici) and the barley stripe rust pathogen (Puccinia striiformis f. sp. hordei).</title>
        <authorList>
            <person name="Xia C."/>
            <person name="Wang M."/>
            <person name="Yin C."/>
            <person name="Cornejo O.E."/>
            <person name="Hulbert S.H."/>
            <person name="Chen X."/>
        </authorList>
    </citation>
    <scope>NUCLEOTIDE SEQUENCE [LARGE SCALE GENOMIC DNA]</scope>
    <source>
        <strain evidence="5">93TX-2</strain>
    </source>
</reference>
<evidence type="ECO:0000313" key="4">
    <source>
        <dbReference type="EMBL" id="POW19692.1"/>
    </source>
</evidence>
<evidence type="ECO:0000313" key="5">
    <source>
        <dbReference type="Proteomes" id="UP000238274"/>
    </source>
</evidence>
<evidence type="ECO:0000256" key="1">
    <source>
        <dbReference type="ARBA" id="ARBA00007017"/>
    </source>
</evidence>
<dbReference type="InterPro" id="IPR019128">
    <property type="entry name" value="Dcc1"/>
</dbReference>
<feature type="region of interest" description="Disordered" evidence="3">
    <location>
        <begin position="433"/>
        <end position="461"/>
    </location>
</feature>